<evidence type="ECO:0000259" key="2">
    <source>
        <dbReference type="PROSITE" id="PS50812"/>
    </source>
</evidence>
<name>A0AAP0I5P3_9MAGN</name>
<keyword evidence="4" id="KW-1185">Reference proteome</keyword>
<gene>
    <name evidence="3" type="ORF">Sjap_017187</name>
</gene>
<dbReference type="PROSITE" id="PS50812">
    <property type="entry name" value="PWWP"/>
    <property type="match status" value="1"/>
</dbReference>
<dbReference type="AlphaFoldDB" id="A0AAP0I5P3"/>
<accession>A0AAP0I5P3</accession>
<protein>
    <recommendedName>
        <fullName evidence="2">PWWP domain-containing protein</fullName>
    </recommendedName>
</protein>
<dbReference type="EMBL" id="JBBNAE010000007">
    <property type="protein sequence ID" value="KAK9109127.1"/>
    <property type="molecule type" value="Genomic_DNA"/>
</dbReference>
<dbReference type="Pfam" id="PF00855">
    <property type="entry name" value="PWWP"/>
    <property type="match status" value="1"/>
</dbReference>
<comment type="caution">
    <text evidence="3">The sequence shown here is derived from an EMBL/GenBank/DDBJ whole genome shotgun (WGS) entry which is preliminary data.</text>
</comment>
<feature type="compositionally biased region" description="Basic and acidic residues" evidence="1">
    <location>
        <begin position="109"/>
        <end position="125"/>
    </location>
</feature>
<dbReference type="SUPFAM" id="SSF63748">
    <property type="entry name" value="Tudor/PWWP/MBT"/>
    <property type="match status" value="1"/>
</dbReference>
<feature type="compositionally biased region" description="Basic residues" evidence="1">
    <location>
        <begin position="157"/>
        <end position="166"/>
    </location>
</feature>
<dbReference type="Gene3D" id="2.30.30.140">
    <property type="match status" value="1"/>
</dbReference>
<dbReference type="InterPro" id="IPR053063">
    <property type="entry name" value="PWWP_domain_containing_PDP"/>
</dbReference>
<dbReference type="PANTHER" id="PTHR42851:SF13">
    <property type="entry name" value="OS08G0477800 PROTEIN"/>
    <property type="match status" value="1"/>
</dbReference>
<evidence type="ECO:0000256" key="1">
    <source>
        <dbReference type="SAM" id="MobiDB-lite"/>
    </source>
</evidence>
<feature type="compositionally biased region" description="Basic and acidic residues" evidence="1">
    <location>
        <begin position="189"/>
        <end position="201"/>
    </location>
</feature>
<dbReference type="CDD" id="cd05162">
    <property type="entry name" value="PWWP"/>
    <property type="match status" value="1"/>
</dbReference>
<reference evidence="3 4" key="1">
    <citation type="submission" date="2024-01" db="EMBL/GenBank/DDBJ databases">
        <title>Genome assemblies of Stephania.</title>
        <authorList>
            <person name="Yang L."/>
        </authorList>
    </citation>
    <scope>NUCLEOTIDE SEQUENCE [LARGE SCALE GENOMIC DNA]</scope>
    <source>
        <strain evidence="3">QJT</strain>
        <tissue evidence="3">Leaf</tissue>
    </source>
</reference>
<organism evidence="3 4">
    <name type="scientific">Stephania japonica</name>
    <dbReference type="NCBI Taxonomy" id="461633"/>
    <lineage>
        <taxon>Eukaryota</taxon>
        <taxon>Viridiplantae</taxon>
        <taxon>Streptophyta</taxon>
        <taxon>Embryophyta</taxon>
        <taxon>Tracheophyta</taxon>
        <taxon>Spermatophyta</taxon>
        <taxon>Magnoliopsida</taxon>
        <taxon>Ranunculales</taxon>
        <taxon>Menispermaceae</taxon>
        <taxon>Menispermoideae</taxon>
        <taxon>Cissampelideae</taxon>
        <taxon>Stephania</taxon>
    </lineage>
</organism>
<proteinExistence type="predicted"/>
<dbReference type="InterPro" id="IPR000313">
    <property type="entry name" value="PWWP_dom"/>
</dbReference>
<evidence type="ECO:0000313" key="4">
    <source>
        <dbReference type="Proteomes" id="UP001417504"/>
    </source>
</evidence>
<sequence length="258" mass="28978">MKSERLGNVRKVEELYLGDVTWVKIRKSLWWPAQVADESMVNVSSKPKKKMKGEVLVRLYGSYKYLYCDPAKYWLEFEKILKENNGSYIETFQKSLEKDISNMKSRNQKKGDSETREKPEAESPKAKKAKHDQSRNIPTHSESSKSPDSLTDESRNKKTKASVNRKNKQDGAKKKNTGNQKTSVVGRQDMPKSKARAESLKTKSPKQNAVIGRSNANGPTVLLSEAVVKSPDSGTRRIKVMQSLGLVAPCGSPFLLSN</sequence>
<feature type="domain" description="PWWP" evidence="2">
    <location>
        <begin position="17"/>
        <end position="86"/>
    </location>
</feature>
<evidence type="ECO:0000313" key="3">
    <source>
        <dbReference type="EMBL" id="KAK9109127.1"/>
    </source>
</evidence>
<dbReference type="PANTHER" id="PTHR42851">
    <property type="entry name" value="ALDOLASE-RELATED"/>
    <property type="match status" value="1"/>
</dbReference>
<feature type="compositionally biased region" description="Polar residues" evidence="1">
    <location>
        <begin position="135"/>
        <end position="149"/>
    </location>
</feature>
<dbReference type="Proteomes" id="UP001417504">
    <property type="component" value="Unassembled WGS sequence"/>
</dbReference>
<feature type="region of interest" description="Disordered" evidence="1">
    <location>
        <begin position="100"/>
        <end position="216"/>
    </location>
</feature>